<feature type="transmembrane region" description="Helical" evidence="8">
    <location>
        <begin position="279"/>
        <end position="299"/>
    </location>
</feature>
<keyword evidence="4" id="KW-0997">Cell inner membrane</keyword>
<keyword evidence="7 8" id="KW-0472">Membrane</keyword>
<evidence type="ECO:0000256" key="6">
    <source>
        <dbReference type="ARBA" id="ARBA00022989"/>
    </source>
</evidence>
<reference evidence="10 11" key="1">
    <citation type="submission" date="2019-07" db="EMBL/GenBank/DDBJ databases">
        <title>Paenibacillus thiaminolyticus NRRL B-4156.</title>
        <authorList>
            <person name="Hehnly C."/>
            <person name="Zhang L."/>
        </authorList>
    </citation>
    <scope>NUCLEOTIDE SEQUENCE [LARGE SCALE GENOMIC DNA]</scope>
    <source>
        <strain evidence="10 11">NRRL B-4156</strain>
    </source>
</reference>
<feature type="transmembrane region" description="Helical" evidence="8">
    <location>
        <begin position="67"/>
        <end position="87"/>
    </location>
</feature>
<feature type="transmembrane region" description="Helical" evidence="8">
    <location>
        <begin position="158"/>
        <end position="180"/>
    </location>
</feature>
<dbReference type="InterPro" id="IPR020846">
    <property type="entry name" value="MFS_dom"/>
</dbReference>
<dbReference type="InterPro" id="IPR036259">
    <property type="entry name" value="MFS_trans_sf"/>
</dbReference>
<protein>
    <submittedName>
        <fullName evidence="10">MFS transporter</fullName>
    </submittedName>
</protein>
<comment type="subcellular location">
    <subcellularLocation>
        <location evidence="1">Cell inner membrane</location>
        <topology evidence="1">Multi-pass membrane protein</topology>
    </subcellularLocation>
</comment>
<feature type="transmembrane region" description="Helical" evidence="8">
    <location>
        <begin position="334"/>
        <end position="354"/>
    </location>
</feature>
<evidence type="ECO:0000256" key="1">
    <source>
        <dbReference type="ARBA" id="ARBA00004429"/>
    </source>
</evidence>
<dbReference type="EMBL" id="CP041405">
    <property type="protein sequence ID" value="QDM44058.1"/>
    <property type="molecule type" value="Genomic_DNA"/>
</dbReference>
<keyword evidence="5 8" id="KW-0812">Transmembrane</keyword>
<feature type="transmembrane region" description="Helical" evidence="8">
    <location>
        <begin position="186"/>
        <end position="206"/>
    </location>
</feature>
<keyword evidence="2" id="KW-0813">Transport</keyword>
<dbReference type="Gene3D" id="1.20.1250.20">
    <property type="entry name" value="MFS general substrate transporter like domains"/>
    <property type="match status" value="2"/>
</dbReference>
<dbReference type="GO" id="GO:0030395">
    <property type="term" value="F:lactose binding"/>
    <property type="evidence" value="ECO:0007669"/>
    <property type="project" value="TreeGrafter"/>
</dbReference>
<organism evidence="10 11">
    <name type="scientific">Paenibacillus thiaminolyticus</name>
    <name type="common">Bacillus thiaminolyticus</name>
    <dbReference type="NCBI Taxonomy" id="49283"/>
    <lineage>
        <taxon>Bacteria</taxon>
        <taxon>Bacillati</taxon>
        <taxon>Bacillota</taxon>
        <taxon>Bacilli</taxon>
        <taxon>Bacillales</taxon>
        <taxon>Paenibacillaceae</taxon>
        <taxon>Paenibacillus</taxon>
    </lineage>
</organism>
<dbReference type="InterPro" id="IPR024989">
    <property type="entry name" value="MFS_assoc_dom"/>
</dbReference>
<evidence type="ECO:0000256" key="2">
    <source>
        <dbReference type="ARBA" id="ARBA00022448"/>
    </source>
</evidence>
<feature type="transmembrane region" description="Helical" evidence="8">
    <location>
        <begin position="122"/>
        <end position="146"/>
    </location>
</feature>
<keyword evidence="3" id="KW-1003">Cell membrane</keyword>
<feature type="domain" description="Major facilitator superfamily (MFS) profile" evidence="9">
    <location>
        <begin position="243"/>
        <end position="434"/>
    </location>
</feature>
<feature type="transmembrane region" description="Helical" evidence="8">
    <location>
        <begin position="246"/>
        <end position="267"/>
    </location>
</feature>
<dbReference type="GO" id="GO:0005886">
    <property type="term" value="C:plasma membrane"/>
    <property type="evidence" value="ECO:0007669"/>
    <property type="project" value="UniProtKB-SubCell"/>
</dbReference>
<dbReference type="AlphaFoldDB" id="A0AAP9DUA2"/>
<feature type="transmembrane region" description="Helical" evidence="8">
    <location>
        <begin position="375"/>
        <end position="394"/>
    </location>
</feature>
<evidence type="ECO:0000313" key="10">
    <source>
        <dbReference type="EMBL" id="QDM44058.1"/>
    </source>
</evidence>
<proteinExistence type="predicted"/>
<dbReference type="Pfam" id="PF12832">
    <property type="entry name" value="MFS_1_like"/>
    <property type="match status" value="1"/>
</dbReference>
<evidence type="ECO:0000256" key="5">
    <source>
        <dbReference type="ARBA" id="ARBA00022692"/>
    </source>
</evidence>
<dbReference type="Proteomes" id="UP000315377">
    <property type="component" value="Chromosome"/>
</dbReference>
<feature type="transmembrane region" description="Helical" evidence="8">
    <location>
        <begin position="99"/>
        <end position="116"/>
    </location>
</feature>
<dbReference type="PROSITE" id="PS50850">
    <property type="entry name" value="MFS"/>
    <property type="match status" value="1"/>
</dbReference>
<dbReference type="PANTHER" id="PTHR23522:SF10">
    <property type="entry name" value="3-PHENYLPROPIONIC ACID TRANSPORTER-RELATED"/>
    <property type="match status" value="1"/>
</dbReference>
<evidence type="ECO:0000256" key="8">
    <source>
        <dbReference type="SAM" id="Phobius"/>
    </source>
</evidence>
<evidence type="ECO:0000256" key="3">
    <source>
        <dbReference type="ARBA" id="ARBA00022475"/>
    </source>
</evidence>
<gene>
    <name evidence="10" type="ORF">FLT43_11550</name>
</gene>
<feature type="transmembrane region" description="Helical" evidence="8">
    <location>
        <begin position="37"/>
        <end position="55"/>
    </location>
</feature>
<name>A0AAP9DUA2_PANTH</name>
<accession>A0AAP9DUA2</accession>
<dbReference type="GO" id="GO:0015528">
    <property type="term" value="F:lactose:proton symporter activity"/>
    <property type="evidence" value="ECO:0007669"/>
    <property type="project" value="TreeGrafter"/>
</dbReference>
<sequence length="434" mass="48640">MLYCITFHYRSGEGGKTMTTRTVQDAMHMRQSQIRRMYLYMFMIFTPGAVFSSFFPLFYRDIGYTDAMYGMQNAIMPIIGVVGNYLFGYVSDKFARMKPLILGLILALIAVLYFVFHVTDPWTVMGLIFLFQFLWVPMMTLTDGMAMLASRRLGDSYAVIRGFGAAGFAVSALIIGWLLGRLPGHAAMGWIMMALLAATGGVLLMIRDPRRPGADDREGTVEHGTPSRTEAANMSQFWKYVFTRRFLLFIAVLITYNMTLIFNDQYFSFLIRELNGTSFHIGLGWMLPAATEVIIFLYLGRAGRQFRPLTMLAWSAVILGIRALVIYVTDWLPLILFMQAVQGIGIALFFVYLAEYMMDLIPDQFRASGQAVMQVALSIGATMTGSIIGAYIYSQWGNKALFLVMGAVLAIAAGGFAAADRLERRRERTEAASI</sequence>
<evidence type="ECO:0000256" key="4">
    <source>
        <dbReference type="ARBA" id="ARBA00022519"/>
    </source>
</evidence>
<evidence type="ECO:0000256" key="7">
    <source>
        <dbReference type="ARBA" id="ARBA00023136"/>
    </source>
</evidence>
<feature type="transmembrane region" description="Helical" evidence="8">
    <location>
        <begin position="311"/>
        <end position="328"/>
    </location>
</feature>
<evidence type="ECO:0000259" key="9">
    <source>
        <dbReference type="PROSITE" id="PS50850"/>
    </source>
</evidence>
<evidence type="ECO:0000313" key="11">
    <source>
        <dbReference type="Proteomes" id="UP000315377"/>
    </source>
</evidence>
<dbReference type="SUPFAM" id="SSF103473">
    <property type="entry name" value="MFS general substrate transporter"/>
    <property type="match status" value="2"/>
</dbReference>
<dbReference type="PANTHER" id="PTHR23522">
    <property type="entry name" value="BLL5896 PROTEIN"/>
    <property type="match status" value="1"/>
</dbReference>
<keyword evidence="6 8" id="KW-1133">Transmembrane helix</keyword>
<feature type="transmembrane region" description="Helical" evidence="8">
    <location>
        <begin position="400"/>
        <end position="419"/>
    </location>
</feature>